<dbReference type="Pfam" id="PF14559">
    <property type="entry name" value="TPR_19"/>
    <property type="match status" value="2"/>
</dbReference>
<dbReference type="InterPro" id="IPR011990">
    <property type="entry name" value="TPR-like_helical_dom_sf"/>
</dbReference>
<dbReference type="Proteomes" id="UP000183760">
    <property type="component" value="Unassembled WGS sequence"/>
</dbReference>
<evidence type="ECO:0000313" key="4">
    <source>
        <dbReference type="EMBL" id="GEN05800.1"/>
    </source>
</evidence>
<dbReference type="PANTHER" id="PTHR45586:SF1">
    <property type="entry name" value="LIPOPOLYSACCHARIDE ASSEMBLY PROTEIN B"/>
    <property type="match status" value="1"/>
</dbReference>
<reference evidence="5 6" key="1">
    <citation type="submission" date="2016-10" db="EMBL/GenBank/DDBJ databases">
        <authorList>
            <person name="Varghese N."/>
            <person name="Submissions S."/>
        </authorList>
    </citation>
    <scope>NUCLEOTIDE SEQUENCE [LARGE SCALE GENOMIC DNA]</scope>
    <source>
        <strain evidence="5 6">DSM 16525</strain>
    </source>
</reference>
<comment type="caution">
    <text evidence="4">The sequence shown here is derived from an EMBL/GenBank/DDBJ whole genome shotgun (WGS) entry which is preliminary data.</text>
</comment>
<evidence type="ECO:0000256" key="2">
    <source>
        <dbReference type="ARBA" id="ARBA00022803"/>
    </source>
</evidence>
<evidence type="ECO:0000313" key="7">
    <source>
        <dbReference type="Proteomes" id="UP000321514"/>
    </source>
</evidence>
<dbReference type="EMBL" id="FOIB01000001">
    <property type="protein sequence ID" value="SES94637.1"/>
    <property type="molecule type" value="Genomic_DNA"/>
</dbReference>
<reference evidence="4 7" key="2">
    <citation type="submission" date="2019-07" db="EMBL/GenBank/DDBJ databases">
        <title>Whole genome shotgun sequence of Myxococcus fulvus NBRC 100333.</title>
        <authorList>
            <person name="Hosoyama A."/>
            <person name="Uohara A."/>
            <person name="Ohji S."/>
            <person name="Ichikawa N."/>
        </authorList>
    </citation>
    <scope>NUCLEOTIDE SEQUENCE [LARGE SCALE GENOMIC DNA]</scope>
    <source>
        <strain evidence="4 7">NBRC 100333</strain>
    </source>
</reference>
<keyword evidence="6" id="KW-1185">Reference proteome</keyword>
<sequence length="393" mass="42311">MAETARYDALLAAGELDQARREAEAALKRDASDLAARVALARLAAFDGNEAQAESWLAGVSAEEPDVQLVRAALLTRRGDAAGALALYRKVAKARPQKAEAWFGQGYLLAEQGDNAGARTALEQAVKLSPSTAIHHFHLGRVLFAQENLKDGFHHLQESLRLNPRHGPSYLVLAVALQAGGELGAAEELLTTGIKALDGDPYLLNALCNVQLARGNLSGAVATAETLARVEPDAPAAQANLARLRLAQGRLTDALELCKKLASRGQATSQSRMVEGMALEAIEPVDIPAALTAWREAMKLDPDDWAPANNLGNLLMRIPEDELPGAGQQALEVLEEAHRRAPERPEPQLNLALVSARLGDKQRATQLAQSLLKLERLDPEWREQAERLIKALA</sequence>
<dbReference type="STRING" id="1334629.MFUL124B02_04190"/>
<dbReference type="InterPro" id="IPR051012">
    <property type="entry name" value="CellSynth/LPSAsmb/PSIAsmb"/>
</dbReference>
<dbReference type="RefSeq" id="WP_046710883.1">
    <property type="nucleotide sequence ID" value="NZ_BJXR01000012.1"/>
</dbReference>
<dbReference type="AlphaFoldDB" id="A0A511SV84"/>
<dbReference type="SUPFAM" id="SSF48452">
    <property type="entry name" value="TPR-like"/>
    <property type="match status" value="1"/>
</dbReference>
<gene>
    <name evidence="4" type="ORF">MFU01_08370</name>
    <name evidence="5" type="ORF">SAMN05443572_101652</name>
</gene>
<dbReference type="PANTHER" id="PTHR45586">
    <property type="entry name" value="TPR REPEAT-CONTAINING PROTEIN PA4667"/>
    <property type="match status" value="1"/>
</dbReference>
<keyword evidence="2 3" id="KW-0802">TPR repeat</keyword>
<evidence type="ECO:0000313" key="6">
    <source>
        <dbReference type="Proteomes" id="UP000183760"/>
    </source>
</evidence>
<dbReference type="Pfam" id="PF13432">
    <property type="entry name" value="TPR_16"/>
    <property type="match status" value="2"/>
</dbReference>
<proteinExistence type="predicted"/>
<dbReference type="SUPFAM" id="SSF81901">
    <property type="entry name" value="HCP-like"/>
    <property type="match status" value="1"/>
</dbReference>
<organism evidence="4 7">
    <name type="scientific">Myxococcus fulvus</name>
    <dbReference type="NCBI Taxonomy" id="33"/>
    <lineage>
        <taxon>Bacteria</taxon>
        <taxon>Pseudomonadati</taxon>
        <taxon>Myxococcota</taxon>
        <taxon>Myxococcia</taxon>
        <taxon>Myxococcales</taxon>
        <taxon>Cystobacterineae</taxon>
        <taxon>Myxococcaceae</taxon>
        <taxon>Myxococcus</taxon>
    </lineage>
</organism>
<dbReference type="Gene3D" id="1.25.40.10">
    <property type="entry name" value="Tetratricopeptide repeat domain"/>
    <property type="match status" value="2"/>
</dbReference>
<dbReference type="OrthoDB" id="5494339at2"/>
<evidence type="ECO:0000256" key="3">
    <source>
        <dbReference type="PROSITE-ProRule" id="PRU00339"/>
    </source>
</evidence>
<name>A0A511SV84_MYXFU</name>
<dbReference type="Proteomes" id="UP000321514">
    <property type="component" value="Unassembled WGS sequence"/>
</dbReference>
<accession>A0A511SV84</accession>
<protein>
    <submittedName>
        <fullName evidence="5">Tetratricopeptide repeat-containing protein</fullName>
    </submittedName>
</protein>
<dbReference type="InterPro" id="IPR019734">
    <property type="entry name" value="TPR_rpt"/>
</dbReference>
<dbReference type="EMBL" id="BJXR01000012">
    <property type="protein sequence ID" value="GEN05800.1"/>
    <property type="molecule type" value="Genomic_DNA"/>
</dbReference>
<evidence type="ECO:0000313" key="5">
    <source>
        <dbReference type="EMBL" id="SES94637.1"/>
    </source>
</evidence>
<feature type="repeat" description="TPR" evidence="3">
    <location>
        <begin position="99"/>
        <end position="132"/>
    </location>
</feature>
<dbReference type="PROSITE" id="PS50005">
    <property type="entry name" value="TPR"/>
    <property type="match status" value="2"/>
</dbReference>
<dbReference type="SMART" id="SM00028">
    <property type="entry name" value="TPR"/>
    <property type="match status" value="6"/>
</dbReference>
<feature type="repeat" description="TPR" evidence="3">
    <location>
        <begin position="133"/>
        <end position="166"/>
    </location>
</feature>
<evidence type="ECO:0000256" key="1">
    <source>
        <dbReference type="ARBA" id="ARBA00022737"/>
    </source>
</evidence>
<keyword evidence="1" id="KW-0677">Repeat</keyword>